<feature type="disulfide bond" evidence="10">
    <location>
        <begin position="100"/>
        <end position="122"/>
    </location>
</feature>
<dbReference type="InterPro" id="IPR006146">
    <property type="entry name" value="5'-Nucleotdase_CS"/>
</dbReference>
<evidence type="ECO:0000256" key="8">
    <source>
        <dbReference type="ARBA" id="ARBA00023157"/>
    </source>
</evidence>
<dbReference type="PRINTS" id="PR01607">
    <property type="entry name" value="APYRASEFAMLY"/>
</dbReference>
<evidence type="ECO:0000256" key="3">
    <source>
        <dbReference type="ARBA" id="ARBA00012643"/>
    </source>
</evidence>
<dbReference type="PROSITE" id="PS51864">
    <property type="entry name" value="ASTACIN"/>
    <property type="match status" value="1"/>
</dbReference>
<feature type="disulfide bond" evidence="9">
    <location>
        <begin position="288"/>
        <end position="303"/>
    </location>
</feature>
<dbReference type="SMART" id="SM00235">
    <property type="entry name" value="ZnMc"/>
    <property type="match status" value="1"/>
</dbReference>
<evidence type="ECO:0000256" key="2">
    <source>
        <dbReference type="ARBA" id="ARBA00006654"/>
    </source>
</evidence>
<feature type="domain" description="Peptidase M12A" evidence="11">
    <location>
        <begin position="27"/>
        <end position="259"/>
    </location>
</feature>
<dbReference type="Gene3D" id="4.10.400.10">
    <property type="entry name" value="Low-density Lipoprotein Receptor"/>
    <property type="match status" value="1"/>
</dbReference>
<keyword evidence="10" id="KW-0482">Metalloprotease</keyword>
<comment type="caution">
    <text evidence="9">Lacks conserved residue(s) required for the propagation of feature annotation.</text>
</comment>
<evidence type="ECO:0000256" key="10">
    <source>
        <dbReference type="PROSITE-ProRule" id="PRU01211"/>
    </source>
</evidence>
<keyword evidence="5" id="KW-0732">Signal</keyword>
<dbReference type="EC" id="3.1.3.5" evidence="3"/>
<comment type="similarity">
    <text evidence="2">Belongs to the 5'-nucleotidase family.</text>
</comment>
<dbReference type="InterPro" id="IPR036907">
    <property type="entry name" value="5'-Nucleotdase_C_sf"/>
</dbReference>
<dbReference type="AlphaFoldDB" id="E4YFJ9"/>
<keyword evidence="10" id="KW-0645">Protease</keyword>
<dbReference type="GO" id="GO:0006508">
    <property type="term" value="P:proteolysis"/>
    <property type="evidence" value="ECO:0007669"/>
    <property type="project" value="UniProtKB-KW"/>
</dbReference>
<evidence type="ECO:0000313" key="12">
    <source>
        <dbReference type="EMBL" id="CBY34273.1"/>
    </source>
</evidence>
<dbReference type="InterPro" id="IPR001506">
    <property type="entry name" value="Peptidase_M12A"/>
</dbReference>
<dbReference type="GO" id="GO:0008270">
    <property type="term" value="F:zinc ion binding"/>
    <property type="evidence" value="ECO:0007669"/>
    <property type="project" value="UniProtKB-UniRule"/>
</dbReference>
<keyword evidence="4 10" id="KW-0479">Metal-binding</keyword>
<keyword evidence="10" id="KW-0862">Zinc</keyword>
<dbReference type="Pfam" id="PF00149">
    <property type="entry name" value="Metallophos"/>
    <property type="match status" value="1"/>
</dbReference>
<dbReference type="PANTHER" id="PTHR11575:SF24">
    <property type="entry name" value="5'-NUCLEOTIDASE"/>
    <property type="match status" value="1"/>
</dbReference>
<evidence type="ECO:0000256" key="5">
    <source>
        <dbReference type="ARBA" id="ARBA00022729"/>
    </source>
</evidence>
<dbReference type="InterPro" id="IPR004843">
    <property type="entry name" value="Calcineurin-like_PHP"/>
</dbReference>
<reference evidence="12" key="1">
    <citation type="journal article" date="2010" name="Science">
        <title>Plasticity of animal genome architecture unmasked by rapid evolution of a pelagic tunicate.</title>
        <authorList>
            <person name="Denoeud F."/>
            <person name="Henriet S."/>
            <person name="Mungpakdee S."/>
            <person name="Aury J.M."/>
            <person name="Da Silva C."/>
            <person name="Brinkmann H."/>
            <person name="Mikhaleva J."/>
            <person name="Olsen L.C."/>
            <person name="Jubin C."/>
            <person name="Canestro C."/>
            <person name="Bouquet J.M."/>
            <person name="Danks G."/>
            <person name="Poulain J."/>
            <person name="Campsteijn C."/>
            <person name="Adamski M."/>
            <person name="Cross I."/>
            <person name="Yadetie F."/>
            <person name="Muffato M."/>
            <person name="Louis A."/>
            <person name="Butcher S."/>
            <person name="Tsagkogeorga G."/>
            <person name="Konrad A."/>
            <person name="Singh S."/>
            <person name="Jensen M.F."/>
            <person name="Cong E.H."/>
            <person name="Eikeseth-Otteraa H."/>
            <person name="Noel B."/>
            <person name="Anthouard V."/>
            <person name="Porcel B.M."/>
            <person name="Kachouri-Lafond R."/>
            <person name="Nishino A."/>
            <person name="Ugolini M."/>
            <person name="Chourrout P."/>
            <person name="Nishida H."/>
            <person name="Aasland R."/>
            <person name="Huzurbazar S."/>
            <person name="Westhof E."/>
            <person name="Delsuc F."/>
            <person name="Lehrach H."/>
            <person name="Reinhardt R."/>
            <person name="Weissenbach J."/>
            <person name="Roy S.W."/>
            <person name="Artiguenave F."/>
            <person name="Postlethwait J.H."/>
            <person name="Manak J.R."/>
            <person name="Thompson E.M."/>
            <person name="Jaillon O."/>
            <person name="Du Pasquier L."/>
            <person name="Boudinot P."/>
            <person name="Liberles D.A."/>
            <person name="Volff J.N."/>
            <person name="Philippe H."/>
            <person name="Lenhard B."/>
            <person name="Roest Crollius H."/>
            <person name="Wincker P."/>
            <person name="Chourrout D."/>
        </authorList>
    </citation>
    <scope>NUCLEOTIDE SEQUENCE [LARGE SCALE GENOMIC DNA]</scope>
</reference>
<dbReference type="PROSITE" id="PS50068">
    <property type="entry name" value="LDLRA_2"/>
    <property type="match status" value="1"/>
</dbReference>
<gene>
    <name evidence="12" type="ORF">GSOID_T00024289001</name>
</gene>
<dbReference type="Gene3D" id="3.90.780.10">
    <property type="entry name" value="5'-Nucleotidase, C-terminal domain"/>
    <property type="match status" value="1"/>
</dbReference>
<dbReference type="InterPro" id="IPR008334">
    <property type="entry name" value="5'-Nucleotdase_C"/>
</dbReference>
<evidence type="ECO:0000256" key="7">
    <source>
        <dbReference type="ARBA" id="ARBA00022801"/>
    </source>
</evidence>
<dbReference type="SUPFAM" id="SSF56300">
    <property type="entry name" value="Metallo-dependent phosphatases"/>
    <property type="match status" value="1"/>
</dbReference>
<dbReference type="CDD" id="cd00112">
    <property type="entry name" value="LDLa"/>
    <property type="match status" value="1"/>
</dbReference>
<dbReference type="CDD" id="cd07409">
    <property type="entry name" value="MPP_CD73_N"/>
    <property type="match status" value="1"/>
</dbReference>
<dbReference type="FunFam" id="3.60.21.10:FF:000020">
    <property type="entry name" value="NT5E isoform 4"/>
    <property type="match status" value="1"/>
</dbReference>
<sequence>MLTNVQRLFLDGSLDGNGRTLSSDERTAIKNKEWKLWTDKSGNYIVPYYFDTKFPSSARDRVRKAIQDFTDTTCIRFTETRISDRSYDHRIRVSDTGKGCFSYVGLVDSVSSQDLSLDVVQCTDETWEIQHEFMHALGFWHEQQRGDRDDYPSIYQHRIMILIQTDSDQDVELNINPFRAFSVNYGKLGPNHPFIDDEWLDLGDSYDYNSIMQYDGTFCQITSQPVISYSNNRKKAVVPNAKRLSSLDVIQINKKYQCHRIDKKYLNLGKCGGNPAEHKKYFIQEHKCDGIKDCEDGTDERDCSQTVQKDPTTTKRTTTTRKSFNIFVLLLLLAAVLGDDNDSSEARAETFKLTIVHTNDVHAHFVESDAYGNACKEGGPCYGGAARRATLINEIRANRQNPVLLLDAGDQSQGTPWYNTYKGAAAANFISVLGYDAFIIGNHEFDRGVENFIEHFIGNISSGNEFPILSANIDAKNEPSLIENCILKKQVYKSNSKIGVIGYTTEETPEISDTGNLIFNNVVKTVQEESTRLRSENADILIGVGHYGLSEDKAMASQVDLDVIIGGHSHSLLYSDQLDVDPIDAEKSKGPYPTWEKNVYGNDLPICHAFEYGKYLGIVDLEFHLIDGKYVLQKDLVQGAPRILDQKIEKNKVVLAEIEEWKVAVDRLTEEPIGYAMTFLDGDRTSCRRRECTMGNWAADAVVHHQNRLYSSGSDAAPTACHIAMLGSGGIRASISAGKINYGQMLTVFPFDGFFDSIVVNGSIFRQTVETGVRRYVDSIDSNPGEFLQFSGVKVVYDMEKESFSRVSDLKVRTRNETTGELVYTDLEDEKEYCFVSSDFLAVKGGDGYDLLRNGSTNCLSRQTLKVLWKSLKKRPCNSAHKKTPWHRY</sequence>
<dbReference type="Pfam" id="PF02872">
    <property type="entry name" value="5_nucleotid_C"/>
    <property type="match status" value="1"/>
</dbReference>
<name>E4YFJ9_OIKDI</name>
<dbReference type="PROSITE" id="PS00785">
    <property type="entry name" value="5_NUCLEOTIDASE_1"/>
    <property type="match status" value="1"/>
</dbReference>
<accession>E4YFJ9</accession>
<organism evidence="12">
    <name type="scientific">Oikopleura dioica</name>
    <name type="common">Tunicate</name>
    <dbReference type="NCBI Taxonomy" id="34765"/>
    <lineage>
        <taxon>Eukaryota</taxon>
        <taxon>Metazoa</taxon>
        <taxon>Chordata</taxon>
        <taxon>Tunicata</taxon>
        <taxon>Appendicularia</taxon>
        <taxon>Copelata</taxon>
        <taxon>Oikopleuridae</taxon>
        <taxon>Oikopleura</taxon>
    </lineage>
</organism>
<dbReference type="GO" id="GO:0009166">
    <property type="term" value="P:nucleotide catabolic process"/>
    <property type="evidence" value="ECO:0007669"/>
    <property type="project" value="InterPro"/>
</dbReference>
<comment type="cofactor">
    <cofactor evidence="10">
        <name>Zn(2+)</name>
        <dbReference type="ChEBI" id="CHEBI:29105"/>
    </cofactor>
    <text evidence="10">Binds 1 zinc ion per subunit.</text>
</comment>
<dbReference type="PROSITE" id="PS00786">
    <property type="entry name" value="5_NUCLEOTIDASE_2"/>
    <property type="match status" value="1"/>
</dbReference>
<evidence type="ECO:0000259" key="11">
    <source>
        <dbReference type="PROSITE" id="PS51864"/>
    </source>
</evidence>
<feature type="binding site" evidence="10">
    <location>
        <position position="131"/>
    </location>
    <ligand>
        <name>Zn(2+)</name>
        <dbReference type="ChEBI" id="CHEBI:29105"/>
        <note>catalytic</note>
    </ligand>
</feature>
<keyword evidence="7 10" id="KW-0378">Hydrolase</keyword>
<dbReference type="Gene3D" id="3.40.390.10">
    <property type="entry name" value="Collagenase (Catalytic Domain)"/>
    <property type="match status" value="1"/>
</dbReference>
<evidence type="ECO:0000256" key="9">
    <source>
        <dbReference type="PROSITE-ProRule" id="PRU00124"/>
    </source>
</evidence>
<protein>
    <recommendedName>
        <fullName evidence="3">5'-nucleotidase</fullName>
        <ecNumber evidence="3">3.1.3.5</ecNumber>
    </recommendedName>
</protein>
<feature type="binding site" evidence="10">
    <location>
        <position position="135"/>
    </location>
    <ligand>
        <name>Zn(2+)</name>
        <dbReference type="ChEBI" id="CHEBI:29105"/>
        <note>catalytic</note>
    </ligand>
</feature>
<dbReference type="InterPro" id="IPR006179">
    <property type="entry name" value="5_nucleotidase/apyrase"/>
</dbReference>
<dbReference type="Proteomes" id="UP000011014">
    <property type="component" value="Unassembled WGS sequence"/>
</dbReference>
<dbReference type="SUPFAM" id="SSF55486">
    <property type="entry name" value="Metalloproteases ('zincins'), catalytic domain"/>
    <property type="match status" value="1"/>
</dbReference>
<dbReference type="Pfam" id="PF01400">
    <property type="entry name" value="Astacin"/>
    <property type="match status" value="1"/>
</dbReference>
<keyword evidence="6" id="KW-0547">Nucleotide-binding</keyword>
<dbReference type="EMBL" id="FN654492">
    <property type="protein sequence ID" value="CBY34273.1"/>
    <property type="molecule type" value="Genomic_DNA"/>
</dbReference>
<evidence type="ECO:0000256" key="4">
    <source>
        <dbReference type="ARBA" id="ARBA00022723"/>
    </source>
</evidence>
<dbReference type="GO" id="GO:0000166">
    <property type="term" value="F:nucleotide binding"/>
    <property type="evidence" value="ECO:0007669"/>
    <property type="project" value="UniProtKB-KW"/>
</dbReference>
<dbReference type="InterPro" id="IPR002172">
    <property type="entry name" value="LDrepeatLR_classA_rpt"/>
</dbReference>
<dbReference type="GO" id="GO:0004222">
    <property type="term" value="F:metalloendopeptidase activity"/>
    <property type="evidence" value="ECO:0007669"/>
    <property type="project" value="UniProtKB-UniRule"/>
</dbReference>
<dbReference type="PANTHER" id="PTHR11575">
    <property type="entry name" value="5'-NUCLEOTIDASE-RELATED"/>
    <property type="match status" value="1"/>
</dbReference>
<dbReference type="Gene3D" id="3.60.21.10">
    <property type="match status" value="1"/>
</dbReference>
<evidence type="ECO:0000256" key="6">
    <source>
        <dbReference type="ARBA" id="ARBA00022741"/>
    </source>
</evidence>
<dbReference type="GO" id="GO:0008253">
    <property type="term" value="F:5'-nucleotidase activity"/>
    <property type="evidence" value="ECO:0007669"/>
    <property type="project" value="UniProtKB-EC"/>
</dbReference>
<evidence type="ECO:0000256" key="1">
    <source>
        <dbReference type="ARBA" id="ARBA00000815"/>
    </source>
</evidence>
<proteinExistence type="inferred from homology"/>
<feature type="active site" evidence="10">
    <location>
        <position position="132"/>
    </location>
</feature>
<comment type="catalytic activity">
    <reaction evidence="1">
        <text>a ribonucleoside 5'-phosphate + H2O = a ribonucleoside + phosphate</text>
        <dbReference type="Rhea" id="RHEA:12484"/>
        <dbReference type="ChEBI" id="CHEBI:15377"/>
        <dbReference type="ChEBI" id="CHEBI:18254"/>
        <dbReference type="ChEBI" id="CHEBI:43474"/>
        <dbReference type="ChEBI" id="CHEBI:58043"/>
        <dbReference type="EC" id="3.1.3.5"/>
    </reaction>
</comment>
<dbReference type="SUPFAM" id="SSF55816">
    <property type="entry name" value="5'-nucleotidase (syn. UDP-sugar hydrolase), C-terminal domain"/>
    <property type="match status" value="1"/>
</dbReference>
<keyword evidence="8 9" id="KW-1015">Disulfide bond</keyword>
<dbReference type="InterPro" id="IPR029052">
    <property type="entry name" value="Metallo-depent_PP-like"/>
</dbReference>
<dbReference type="InterPro" id="IPR036055">
    <property type="entry name" value="LDL_receptor-like_sf"/>
</dbReference>
<feature type="binding site" evidence="10">
    <location>
        <position position="141"/>
    </location>
    <ligand>
        <name>Zn(2+)</name>
        <dbReference type="ChEBI" id="CHEBI:29105"/>
        <note>catalytic</note>
    </ligand>
</feature>
<dbReference type="InterPro" id="IPR024079">
    <property type="entry name" value="MetalloPept_cat_dom_sf"/>
</dbReference>
<dbReference type="InterPro" id="IPR006026">
    <property type="entry name" value="Peptidase_Metallo"/>
</dbReference>